<dbReference type="Proteomes" id="UP001162090">
    <property type="component" value="Chromosome 4"/>
</dbReference>
<feature type="disulfide bond" evidence="8">
    <location>
        <begin position="65"/>
        <end position="389"/>
    </location>
</feature>
<name>A0AA35JDS4_SACUV</name>
<dbReference type="SUPFAM" id="SSF53254">
    <property type="entry name" value="Phosphoglycerate mutase-like"/>
    <property type="match status" value="1"/>
</dbReference>
<dbReference type="PANTHER" id="PTHR20963">
    <property type="entry name" value="MULTIPLE INOSITOL POLYPHOSPHATE PHOSPHATASE-RELATED"/>
    <property type="match status" value="1"/>
</dbReference>
<dbReference type="PROSITE" id="PS00778">
    <property type="entry name" value="HIS_ACID_PHOSPHAT_2"/>
    <property type="match status" value="1"/>
</dbReference>
<comment type="similarity">
    <text evidence="2">Belongs to the histidine acid phosphatase family.</text>
</comment>
<dbReference type="Pfam" id="PF00328">
    <property type="entry name" value="His_Phos_2"/>
    <property type="match status" value="1"/>
</dbReference>
<keyword evidence="8" id="KW-1015">Disulfide bond</keyword>
<dbReference type="PROSITE" id="PS00616">
    <property type="entry name" value="HIS_ACID_PHOSPHAT_1"/>
    <property type="match status" value="1"/>
</dbReference>
<dbReference type="AlphaFoldDB" id="A0AA35JDS4"/>
<organism evidence="10 11">
    <name type="scientific">Saccharomyces uvarum</name>
    <name type="common">Yeast</name>
    <name type="synonym">Saccharomyces bayanus var. uvarum</name>
    <dbReference type="NCBI Taxonomy" id="230603"/>
    <lineage>
        <taxon>Eukaryota</taxon>
        <taxon>Fungi</taxon>
        <taxon>Dikarya</taxon>
        <taxon>Ascomycota</taxon>
        <taxon>Saccharomycotina</taxon>
        <taxon>Saccharomycetes</taxon>
        <taxon>Saccharomycetales</taxon>
        <taxon>Saccharomycetaceae</taxon>
        <taxon>Saccharomyces</taxon>
    </lineage>
</organism>
<evidence type="ECO:0000256" key="2">
    <source>
        <dbReference type="ARBA" id="ARBA00005375"/>
    </source>
</evidence>
<dbReference type="CDD" id="cd07061">
    <property type="entry name" value="HP_HAP_like"/>
    <property type="match status" value="1"/>
</dbReference>
<dbReference type="InterPro" id="IPR029033">
    <property type="entry name" value="His_PPase_superfam"/>
</dbReference>
<evidence type="ECO:0000256" key="9">
    <source>
        <dbReference type="SAM" id="SignalP"/>
    </source>
</evidence>
<comment type="catalytic activity">
    <reaction evidence="1">
        <text>a phosphate monoester + H2O = an alcohol + phosphate</text>
        <dbReference type="Rhea" id="RHEA:15017"/>
        <dbReference type="ChEBI" id="CHEBI:15377"/>
        <dbReference type="ChEBI" id="CHEBI:30879"/>
        <dbReference type="ChEBI" id="CHEBI:43474"/>
        <dbReference type="ChEBI" id="CHEBI:67140"/>
        <dbReference type="EC" id="3.1.3.2"/>
    </reaction>
</comment>
<proteinExistence type="inferred from homology"/>
<sequence>MFKSLPCAILLCASLANTAAIPLGSLADVDQIGSQQSLFPFLGGSGPYFSFPANYGIPADIPVGCTLTQVQMIGRHGERYPTRSEAKGIFEAWYKISNYTGKYNGSLSFLNYQYEFFISQDSDLEMETTLENSMDVLNPYTGEMDAKRHAREFLARYGQLVENYTSFPIFASNSKRVHDTAQFFIDGLGNDFNIPLQTISEAPSSGANTLTAKASCPNWRASVNGDVLSKYPSDYLENIANRLNGENKGLNLSKNDANALFSWCAFELNAKGYSNICDVFTAEELIYYSYGTDLTSFYQNGPGYNLIKSIGANLFNATVKLLQESAHMDQKVWLSFTHDSDILNYLTTIGLVDDTRNLSAVHVPFRDHTYHKAWYIPQGARIYTEKFQCSKESYVRYVINDAVAPIETCSDGPGFSCQENQFYEYAKDRLEGLNFYEDCGVSSVSRQRELSFYWNWNTTRYNASLVDD</sequence>
<evidence type="ECO:0000256" key="3">
    <source>
        <dbReference type="ARBA" id="ARBA00012646"/>
    </source>
</evidence>
<dbReference type="FunFam" id="3.40.50.1240:FF:000021">
    <property type="entry name" value="Acid phosphatase"/>
    <property type="match status" value="1"/>
</dbReference>
<dbReference type="PANTHER" id="PTHR20963:SF18">
    <property type="entry name" value="ACID PHOSPHATASE PHO11-RELATED"/>
    <property type="match status" value="1"/>
</dbReference>
<evidence type="ECO:0000256" key="6">
    <source>
        <dbReference type="ARBA" id="ARBA00023180"/>
    </source>
</evidence>
<evidence type="ECO:0000256" key="4">
    <source>
        <dbReference type="ARBA" id="ARBA00022729"/>
    </source>
</evidence>
<dbReference type="Gene3D" id="3.40.50.1240">
    <property type="entry name" value="Phosphoglycerate mutase-like"/>
    <property type="match status" value="1"/>
</dbReference>
<dbReference type="InterPro" id="IPR000560">
    <property type="entry name" value="His_Pase_clade-2"/>
</dbReference>
<dbReference type="InterPro" id="IPR016274">
    <property type="entry name" value="Histidine_acid_Pase_euk"/>
</dbReference>
<feature type="signal peptide" evidence="9">
    <location>
        <begin position="1"/>
        <end position="20"/>
    </location>
</feature>
<evidence type="ECO:0000256" key="8">
    <source>
        <dbReference type="PIRSR" id="PIRSR000894-2"/>
    </source>
</evidence>
<keyword evidence="5" id="KW-0378">Hydrolase</keyword>
<evidence type="ECO:0000256" key="5">
    <source>
        <dbReference type="ARBA" id="ARBA00022801"/>
    </source>
</evidence>
<dbReference type="GO" id="GO:0003993">
    <property type="term" value="F:acid phosphatase activity"/>
    <property type="evidence" value="ECO:0007669"/>
    <property type="project" value="UniProtKB-EC"/>
</dbReference>
<dbReference type="EC" id="3.1.3.2" evidence="3"/>
<feature type="disulfide bond" evidence="8">
    <location>
        <begin position="264"/>
        <end position="277"/>
    </location>
</feature>
<feature type="chain" id="PRO_5041328254" description="acid phosphatase" evidence="9">
    <location>
        <begin position="21"/>
        <end position="468"/>
    </location>
</feature>
<dbReference type="PIRSF" id="PIRSF000894">
    <property type="entry name" value="Acid_phosphatase"/>
    <property type="match status" value="1"/>
</dbReference>
<feature type="active site" description="Nucleophile" evidence="7">
    <location>
        <position position="76"/>
    </location>
</feature>
<reference evidence="10" key="1">
    <citation type="submission" date="2022-10" db="EMBL/GenBank/DDBJ databases">
        <authorList>
            <person name="Byrne P K."/>
        </authorList>
    </citation>
    <scope>NUCLEOTIDE SEQUENCE</scope>
    <source>
        <strain evidence="10">CBS7001</strain>
    </source>
</reference>
<keyword evidence="4 9" id="KW-0732">Signal</keyword>
<accession>A0AA35JDS4</accession>
<evidence type="ECO:0000313" key="10">
    <source>
        <dbReference type="EMBL" id="CAI4058361.1"/>
    </source>
</evidence>
<evidence type="ECO:0000256" key="7">
    <source>
        <dbReference type="PIRSR" id="PIRSR000894-1"/>
    </source>
</evidence>
<evidence type="ECO:0000313" key="11">
    <source>
        <dbReference type="Proteomes" id="UP001162090"/>
    </source>
</evidence>
<keyword evidence="6" id="KW-0325">Glycoprotein</keyword>
<feature type="disulfide bond" evidence="8">
    <location>
        <begin position="409"/>
        <end position="417"/>
    </location>
</feature>
<dbReference type="EMBL" id="OX365915">
    <property type="protein sequence ID" value="CAI4058361.1"/>
    <property type="molecule type" value="Genomic_DNA"/>
</dbReference>
<gene>
    <name evidence="10" type="primary">SUVC04G2130</name>
    <name evidence="10" type="ORF">SUVC_04G2130</name>
</gene>
<dbReference type="GO" id="GO:0009277">
    <property type="term" value="C:fungal-type cell wall"/>
    <property type="evidence" value="ECO:0007669"/>
    <property type="project" value="TreeGrafter"/>
</dbReference>
<feature type="active site" description="Proton donor" evidence="7">
    <location>
        <position position="339"/>
    </location>
</feature>
<dbReference type="InterPro" id="IPR033379">
    <property type="entry name" value="Acid_Pase_AS"/>
</dbReference>
<evidence type="ECO:0000256" key="1">
    <source>
        <dbReference type="ARBA" id="ARBA00000032"/>
    </source>
</evidence>
<protein>
    <recommendedName>
        <fullName evidence="3">acid phosphatase</fullName>
        <ecNumber evidence="3">3.1.3.2</ecNumber>
    </recommendedName>
</protein>